<evidence type="ECO:0000313" key="1">
    <source>
        <dbReference type="EMBL" id="RSH95301.1"/>
    </source>
</evidence>
<name>A0A427YWB9_9TREE</name>
<dbReference type="Proteomes" id="UP000279259">
    <property type="component" value="Unassembled WGS sequence"/>
</dbReference>
<keyword evidence="2" id="KW-1185">Reference proteome</keyword>
<sequence length="218" mass="23325">MEPHSFDGASLASHTSWLGVPSLSGRGASSAAGSAIDVQVDGPAEETLTVIALHPFYTVETNAGGLADSELWTCDMSLTAELDNHPHGLQDHPMISHFISVHSSFTSNKPDHLDVGDDLITLRDKFAAHLTHETLPRSRQYVGTNLPLGDVDVRIIAADQVSRLSEVLDHWQSCTYGWPEDKALVDVVIFAPSSESRADGDCDSIPDGSYIYPGSGSG</sequence>
<organism evidence="1 2">
    <name type="scientific">Saitozyma podzolica</name>
    <dbReference type="NCBI Taxonomy" id="1890683"/>
    <lineage>
        <taxon>Eukaryota</taxon>
        <taxon>Fungi</taxon>
        <taxon>Dikarya</taxon>
        <taxon>Basidiomycota</taxon>
        <taxon>Agaricomycotina</taxon>
        <taxon>Tremellomycetes</taxon>
        <taxon>Tremellales</taxon>
        <taxon>Trimorphomycetaceae</taxon>
        <taxon>Saitozyma</taxon>
    </lineage>
</organism>
<evidence type="ECO:0000313" key="2">
    <source>
        <dbReference type="Proteomes" id="UP000279259"/>
    </source>
</evidence>
<dbReference type="AlphaFoldDB" id="A0A427YWB9"/>
<reference evidence="1 2" key="1">
    <citation type="submission" date="2018-11" db="EMBL/GenBank/DDBJ databases">
        <title>Genome sequence of Saitozyma podzolica DSM 27192.</title>
        <authorList>
            <person name="Aliyu H."/>
            <person name="Gorte O."/>
            <person name="Ochsenreither K."/>
        </authorList>
    </citation>
    <scope>NUCLEOTIDE SEQUENCE [LARGE SCALE GENOMIC DNA]</scope>
    <source>
        <strain evidence="1 2">DSM 27192</strain>
    </source>
</reference>
<dbReference type="EMBL" id="RSCD01000001">
    <property type="protein sequence ID" value="RSH95301.1"/>
    <property type="molecule type" value="Genomic_DNA"/>
</dbReference>
<proteinExistence type="predicted"/>
<gene>
    <name evidence="1" type="ORF">EHS25_000388</name>
</gene>
<comment type="caution">
    <text evidence="1">The sequence shown here is derived from an EMBL/GenBank/DDBJ whole genome shotgun (WGS) entry which is preliminary data.</text>
</comment>
<dbReference type="OrthoDB" id="10344899at2759"/>
<accession>A0A427YWB9</accession>
<protein>
    <submittedName>
        <fullName evidence="1">Uncharacterized protein</fullName>
    </submittedName>
</protein>